<proteinExistence type="inferred from homology"/>
<dbReference type="Pfam" id="PF13669">
    <property type="entry name" value="Glyoxalase_4"/>
    <property type="match status" value="1"/>
</dbReference>
<dbReference type="InterPro" id="IPR017515">
    <property type="entry name" value="MeMalonyl-CoA_epimerase"/>
</dbReference>
<dbReference type="InterPro" id="IPR037523">
    <property type="entry name" value="VOC_core"/>
</dbReference>
<dbReference type="EMBL" id="JAGDEL010000025">
    <property type="protein sequence ID" value="MBO1514650.1"/>
    <property type="molecule type" value="Genomic_DNA"/>
</dbReference>
<dbReference type="PROSITE" id="PS51819">
    <property type="entry name" value="VOC"/>
    <property type="match status" value="1"/>
</dbReference>
<keyword evidence="2" id="KW-0479">Metal-binding</keyword>
<dbReference type="EC" id="5.1.99.1" evidence="4"/>
<evidence type="ECO:0000256" key="2">
    <source>
        <dbReference type="ARBA" id="ARBA00022723"/>
    </source>
</evidence>
<dbReference type="PANTHER" id="PTHR43048:SF3">
    <property type="entry name" value="METHYLMALONYL-COA EPIMERASE, MITOCHONDRIAL"/>
    <property type="match status" value="1"/>
</dbReference>
<feature type="domain" description="VOC" evidence="3">
    <location>
        <begin position="4"/>
        <end position="132"/>
    </location>
</feature>
<dbReference type="Gene3D" id="3.10.180.10">
    <property type="entry name" value="2,3-Dihydroxybiphenyl 1,2-Dioxygenase, domain 1"/>
    <property type="match status" value="1"/>
</dbReference>
<dbReference type="NCBIfam" id="TIGR03081">
    <property type="entry name" value="metmalonyl_epim"/>
    <property type="match status" value="1"/>
</dbReference>
<protein>
    <submittedName>
        <fullName evidence="4">Methylmalonyl-CoA epimerase</fullName>
        <ecNumber evidence="4">5.1.99.1</ecNumber>
    </submittedName>
</protein>
<evidence type="ECO:0000313" key="4">
    <source>
        <dbReference type="EMBL" id="MBO1514650.1"/>
    </source>
</evidence>
<dbReference type="InterPro" id="IPR029068">
    <property type="entry name" value="Glyas_Bleomycin-R_OHBP_Dase"/>
</dbReference>
<comment type="similarity">
    <text evidence="1">Belongs to the methylmalonyl-CoA epimerase family.</text>
</comment>
<dbReference type="GO" id="GO:0004493">
    <property type="term" value="F:methylmalonyl-CoA epimerase activity"/>
    <property type="evidence" value="ECO:0007669"/>
    <property type="project" value="UniProtKB-EC"/>
</dbReference>
<keyword evidence="4" id="KW-0413">Isomerase</keyword>
<organism evidence="4 5">
    <name type="scientific">Metabacillus bambusae</name>
    <dbReference type="NCBI Taxonomy" id="2795218"/>
    <lineage>
        <taxon>Bacteria</taxon>
        <taxon>Bacillati</taxon>
        <taxon>Bacillota</taxon>
        <taxon>Bacilli</taxon>
        <taxon>Bacillales</taxon>
        <taxon>Bacillaceae</taxon>
        <taxon>Metabacillus</taxon>
    </lineage>
</organism>
<dbReference type="SUPFAM" id="SSF54593">
    <property type="entry name" value="Glyoxalase/Bleomycin resistance protein/Dihydroxybiphenyl dioxygenase"/>
    <property type="match status" value="1"/>
</dbReference>
<keyword evidence="5" id="KW-1185">Reference proteome</keyword>
<evidence type="ECO:0000259" key="3">
    <source>
        <dbReference type="PROSITE" id="PS51819"/>
    </source>
</evidence>
<dbReference type="CDD" id="cd07249">
    <property type="entry name" value="MMCE"/>
    <property type="match status" value="1"/>
</dbReference>
<sequence>MIKKVDHIGVAVHSIEAVLPFYTDVLQLTLLGYEEIPSQQVKVTFLSAGETKIELLEPMSEDSAIAKFLSKRGEGIHHVAFGVTDITTRLVELREKGVPLIDEIPRAGAANAKIAFLHPKAANNVLVELCEKRGDHDDD</sequence>
<comment type="caution">
    <text evidence="4">The sequence shown here is derived from an EMBL/GenBank/DDBJ whole genome shotgun (WGS) entry which is preliminary data.</text>
</comment>
<gene>
    <name evidence="4" type="primary">mce</name>
    <name evidence="4" type="ORF">I7822_23755</name>
</gene>
<dbReference type="RefSeq" id="WP_207981557.1">
    <property type="nucleotide sequence ID" value="NZ_JAGDEL010000025.1"/>
</dbReference>
<dbReference type="InterPro" id="IPR051785">
    <property type="entry name" value="MMCE/EMCE_epimerase"/>
</dbReference>
<accession>A0ABS3N8M9</accession>
<dbReference type="Proteomes" id="UP000663981">
    <property type="component" value="Unassembled WGS sequence"/>
</dbReference>
<name>A0ABS3N8M9_9BACI</name>
<dbReference type="PANTHER" id="PTHR43048">
    <property type="entry name" value="METHYLMALONYL-COA EPIMERASE"/>
    <property type="match status" value="1"/>
</dbReference>
<evidence type="ECO:0000256" key="1">
    <source>
        <dbReference type="ARBA" id="ARBA00009308"/>
    </source>
</evidence>
<evidence type="ECO:0000313" key="5">
    <source>
        <dbReference type="Proteomes" id="UP000663981"/>
    </source>
</evidence>
<reference evidence="4 5" key="1">
    <citation type="submission" date="2021-03" db="EMBL/GenBank/DDBJ databases">
        <title>Whole genome sequence of Metabacillus bambusae BG109.</title>
        <authorList>
            <person name="Jeong J.W."/>
        </authorList>
    </citation>
    <scope>NUCLEOTIDE SEQUENCE [LARGE SCALE GENOMIC DNA]</scope>
    <source>
        <strain evidence="4 5">BG109</strain>
    </source>
</reference>